<dbReference type="Pfam" id="PF13346">
    <property type="entry name" value="ABC2_membrane_5"/>
    <property type="match status" value="1"/>
</dbReference>
<dbReference type="PANTHER" id="PTHR41309:SF2">
    <property type="entry name" value="MEMBRANE PROTEIN"/>
    <property type="match status" value="1"/>
</dbReference>
<evidence type="ECO:0000256" key="1">
    <source>
        <dbReference type="SAM" id="Phobius"/>
    </source>
</evidence>
<protein>
    <recommendedName>
        <fullName evidence="4">ABC transporter permease</fullName>
    </recommendedName>
</protein>
<dbReference type="EMBL" id="JWHR01000112">
    <property type="protein sequence ID" value="KHS56519.1"/>
    <property type="molecule type" value="Genomic_DNA"/>
</dbReference>
<keyword evidence="3" id="KW-1185">Reference proteome</keyword>
<dbReference type="Proteomes" id="UP000031189">
    <property type="component" value="Unassembled WGS sequence"/>
</dbReference>
<comment type="caution">
    <text evidence="2">The sequence shown here is derived from an EMBL/GenBank/DDBJ whole genome shotgun (WGS) entry which is preliminary data.</text>
</comment>
<dbReference type="AlphaFoldDB" id="A0A0B3VV79"/>
<organism evidence="2 3">
    <name type="scientific">Terrisporobacter othiniensis</name>
    <dbReference type="NCBI Taxonomy" id="1577792"/>
    <lineage>
        <taxon>Bacteria</taxon>
        <taxon>Bacillati</taxon>
        <taxon>Bacillota</taxon>
        <taxon>Clostridia</taxon>
        <taxon>Peptostreptococcales</taxon>
        <taxon>Peptostreptococcaceae</taxon>
        <taxon>Terrisporobacter</taxon>
    </lineage>
</organism>
<evidence type="ECO:0000313" key="2">
    <source>
        <dbReference type="EMBL" id="KHS56519.1"/>
    </source>
</evidence>
<gene>
    <name evidence="2" type="ORF">QX51_13880</name>
</gene>
<dbReference type="OrthoDB" id="2917865at2"/>
<dbReference type="PANTHER" id="PTHR41309">
    <property type="entry name" value="MEMBRANE PROTEIN-RELATED"/>
    <property type="match status" value="1"/>
</dbReference>
<dbReference type="RefSeq" id="WP_039680487.1">
    <property type="nucleotide sequence ID" value="NZ_JAWGXO010000009.1"/>
</dbReference>
<proteinExistence type="predicted"/>
<accession>A0A0B3VV79</accession>
<dbReference type="InterPro" id="IPR025699">
    <property type="entry name" value="ABC2_memb-like"/>
</dbReference>
<feature type="transmembrane region" description="Helical" evidence="1">
    <location>
        <begin position="20"/>
        <end position="52"/>
    </location>
</feature>
<feature type="transmembrane region" description="Helical" evidence="1">
    <location>
        <begin position="184"/>
        <end position="206"/>
    </location>
</feature>
<sequence length="212" mass="24349">MINLLKKDLMACFKPDIKSVIKLLIGIILFSLILLPTIPIAVPFFISYIFILRSFQIDELNKCDYFFNSLPIEKEDIVYSKYLFSTIVIMVSLIFTFVYSKVINSIWKIEFFDLDSVLMIVILLLLLASILLPLMFKYGYKKSYVIVNLIIAICIIVLISSKGIKGIYFSYTGEVDILRDKTLIIKSALAMIAYLVSMFISIKIYIKKEIAS</sequence>
<reference evidence="2 3" key="1">
    <citation type="submission" date="2014-12" db="EMBL/GenBank/DDBJ databases">
        <title>Draft genome sequence of Terrisporobacter sp. 08-306576, isolated from the blood culture of a bacteremia patient.</title>
        <authorList>
            <person name="Lund L.C."/>
            <person name="Sydenham T.V."/>
            <person name="Hogh S.V."/>
            <person name="Skov M.N."/>
            <person name="Kemp M."/>
            <person name="Justesen U.S."/>
        </authorList>
    </citation>
    <scope>NUCLEOTIDE SEQUENCE [LARGE SCALE GENOMIC DNA]</scope>
    <source>
        <strain evidence="2 3">08-306576</strain>
    </source>
</reference>
<feature type="transmembrane region" description="Helical" evidence="1">
    <location>
        <begin position="116"/>
        <end position="136"/>
    </location>
</feature>
<evidence type="ECO:0000313" key="3">
    <source>
        <dbReference type="Proteomes" id="UP000031189"/>
    </source>
</evidence>
<feature type="transmembrane region" description="Helical" evidence="1">
    <location>
        <begin position="82"/>
        <end position="104"/>
    </location>
</feature>
<feature type="transmembrane region" description="Helical" evidence="1">
    <location>
        <begin position="143"/>
        <end position="164"/>
    </location>
</feature>
<keyword evidence="1" id="KW-1133">Transmembrane helix</keyword>
<keyword evidence="1" id="KW-0472">Membrane</keyword>
<name>A0A0B3VV79_9FIRM</name>
<keyword evidence="1" id="KW-0812">Transmembrane</keyword>
<dbReference type="STRING" id="1577792.QX51_13880"/>
<evidence type="ECO:0008006" key="4">
    <source>
        <dbReference type="Google" id="ProtNLM"/>
    </source>
</evidence>